<reference evidence="2" key="1">
    <citation type="journal article" date="2019" name="ChemBioChem">
        <title>Identifying the Biosynthetic Gene Cluster for Triacsins with an N-Hydroxytriazene Moiety.</title>
        <authorList>
            <person name="Twigg F.F."/>
            <person name="Cai W."/>
            <person name="Huang W."/>
            <person name="Liu J."/>
            <person name="Sato M."/>
            <person name="Perez T.J."/>
            <person name="Geng J."/>
            <person name="Dror M.J."/>
            <person name="Montanez I."/>
            <person name="Tong T.L."/>
            <person name="Lee H."/>
            <person name="Zhang W."/>
        </authorList>
    </citation>
    <scope>NUCLEOTIDE SEQUENCE</scope>
    <source>
        <strain evidence="2">ATCC 31442</strain>
    </source>
</reference>
<proteinExistence type="predicted"/>
<dbReference type="Pfam" id="PF13225">
    <property type="entry name" value="D27-like_C"/>
    <property type="match status" value="1"/>
</dbReference>
<accession>A0A4P8XS77</accession>
<protein>
    <submittedName>
        <fullName evidence="2">Tri32</fullName>
    </submittedName>
</protein>
<sequence length="168" mass="19545">MLDSLFLKKFNKIRARHLEYRSPERDDWAKFVDSTFHEDRKFTDDGELGRTVAAGYTDFMGGPRTVRLLGRFARRFPRTATRILTLLTPGLFRWLVGPMRRTGRYERQITRCTFLTSTNPALCHRICKVPTERFFTETLSVPLTLTPDLRTSECLVSFTPYEAPKDTS</sequence>
<dbReference type="InterPro" id="IPR038938">
    <property type="entry name" value="D27-like"/>
</dbReference>
<organism evidence="2">
    <name type="scientific">Kitasatospora aureofaciens</name>
    <name type="common">Streptomyces aureofaciens</name>
    <dbReference type="NCBI Taxonomy" id="1894"/>
    <lineage>
        <taxon>Bacteria</taxon>
        <taxon>Bacillati</taxon>
        <taxon>Actinomycetota</taxon>
        <taxon>Actinomycetes</taxon>
        <taxon>Kitasatosporales</taxon>
        <taxon>Streptomycetaceae</taxon>
        <taxon>Kitasatospora</taxon>
    </lineage>
</organism>
<evidence type="ECO:0000313" key="2">
    <source>
        <dbReference type="EMBL" id="QCT05765.1"/>
    </source>
</evidence>
<dbReference type="PANTHER" id="PTHR33591">
    <property type="entry name" value="BETA-CAROTENE ISOMERASE D27"/>
    <property type="match status" value="1"/>
</dbReference>
<dbReference type="AlphaFoldDB" id="A0A4P8XS77"/>
<evidence type="ECO:0000259" key="1">
    <source>
        <dbReference type="Pfam" id="PF13225"/>
    </source>
</evidence>
<name>A0A4P8XS77_KITAU</name>
<dbReference type="PANTHER" id="PTHR33591:SF2">
    <property type="entry name" value="BETA-CAROTENE ISOMERASE D27"/>
    <property type="match status" value="1"/>
</dbReference>
<dbReference type="InterPro" id="IPR025114">
    <property type="entry name" value="D27-like_C"/>
</dbReference>
<dbReference type="GO" id="GO:0005506">
    <property type="term" value="F:iron ion binding"/>
    <property type="evidence" value="ECO:0007669"/>
    <property type="project" value="InterPro"/>
</dbReference>
<dbReference type="EMBL" id="MK932017">
    <property type="protein sequence ID" value="QCT05765.1"/>
    <property type="molecule type" value="Genomic_DNA"/>
</dbReference>
<feature type="domain" description="Beta-carotene isomerase D27-like C-terminal" evidence="1">
    <location>
        <begin position="107"/>
        <end position="160"/>
    </location>
</feature>